<sequence length="384" mass="40989">MTRDESPTLFDNVTVGRIRTTSRLVMAPMTRMRADSDGTPTDPMITYYAQRASAGMIVVEATSPDRAGRTFNNTPAIFTSRHRAAWRRLSERVHDEGGRLVLQLQHGGRIGHPAVSGVPPMAPSPIVLPDVVFTADGPVPAPVPREMTDADIAQTIDHFARAALHAVEAGFDGVEVHSANGFLLHQFLAENTNQRTDGYGGTVAARSRLTLEVTRAVIDTVGADRVGVRIAPGFTGFGIAEGDPATLYGHLVPELAASGAAYLHVVFADPDSDIYRGVRAAWPRTLIANPALPWPEPLPVDGGRAEAERLLASGADLVALGRAFLANPDLVARFRMGAPLNDIRPEHFYGGADVGYLDYPALTEPAGAAVRREGGMTAPARQTI</sequence>
<gene>
    <name evidence="2" type="ORF">HNR19_000360</name>
</gene>
<reference evidence="2 3" key="1">
    <citation type="submission" date="2020-07" db="EMBL/GenBank/DDBJ databases">
        <title>Sequencing the genomes of 1000 actinobacteria strains.</title>
        <authorList>
            <person name="Klenk H.-P."/>
        </authorList>
    </citation>
    <scope>NUCLEOTIDE SEQUENCE [LARGE SCALE GENOMIC DNA]</scope>
    <source>
        <strain evidence="2 3">DSM 103833</strain>
    </source>
</reference>
<name>A0A853BYV2_9ACTN</name>
<dbReference type="GO" id="GO:0005829">
    <property type="term" value="C:cytosol"/>
    <property type="evidence" value="ECO:0007669"/>
    <property type="project" value="TreeGrafter"/>
</dbReference>
<organism evidence="2 3">
    <name type="scientific">Nocardioides thalensis</name>
    <dbReference type="NCBI Taxonomy" id="1914755"/>
    <lineage>
        <taxon>Bacteria</taxon>
        <taxon>Bacillati</taxon>
        <taxon>Actinomycetota</taxon>
        <taxon>Actinomycetes</taxon>
        <taxon>Propionibacteriales</taxon>
        <taxon>Nocardioidaceae</taxon>
        <taxon>Nocardioides</taxon>
    </lineage>
</organism>
<evidence type="ECO:0000313" key="3">
    <source>
        <dbReference type="Proteomes" id="UP000530424"/>
    </source>
</evidence>
<dbReference type="RefSeq" id="WP_179666284.1">
    <property type="nucleotide sequence ID" value="NZ_JACCFP010000001.1"/>
</dbReference>
<dbReference type="EMBL" id="JACCFP010000001">
    <property type="protein sequence ID" value="NYI99661.1"/>
    <property type="molecule type" value="Genomic_DNA"/>
</dbReference>
<dbReference type="Proteomes" id="UP000530424">
    <property type="component" value="Unassembled WGS sequence"/>
</dbReference>
<dbReference type="GO" id="GO:0016491">
    <property type="term" value="F:oxidoreductase activity"/>
    <property type="evidence" value="ECO:0007669"/>
    <property type="project" value="UniProtKB-KW"/>
</dbReference>
<dbReference type="Pfam" id="PF00724">
    <property type="entry name" value="Oxidored_FMN"/>
    <property type="match status" value="1"/>
</dbReference>
<dbReference type="GO" id="GO:0010181">
    <property type="term" value="F:FMN binding"/>
    <property type="evidence" value="ECO:0007669"/>
    <property type="project" value="InterPro"/>
</dbReference>
<keyword evidence="2" id="KW-0560">Oxidoreductase</keyword>
<accession>A0A853BYV2</accession>
<dbReference type="CDD" id="cd02933">
    <property type="entry name" value="OYE_like_FMN"/>
    <property type="match status" value="1"/>
</dbReference>
<dbReference type="InterPro" id="IPR001155">
    <property type="entry name" value="OxRdtase_FMN_N"/>
</dbReference>
<dbReference type="AlphaFoldDB" id="A0A853BYV2"/>
<evidence type="ECO:0000259" key="1">
    <source>
        <dbReference type="Pfam" id="PF00724"/>
    </source>
</evidence>
<evidence type="ECO:0000313" key="2">
    <source>
        <dbReference type="EMBL" id="NYI99661.1"/>
    </source>
</evidence>
<dbReference type="InterPro" id="IPR045247">
    <property type="entry name" value="Oye-like"/>
</dbReference>
<dbReference type="PANTHER" id="PTHR22893:SF91">
    <property type="entry name" value="NADPH DEHYDROGENASE 2-RELATED"/>
    <property type="match status" value="1"/>
</dbReference>
<dbReference type="PANTHER" id="PTHR22893">
    <property type="entry name" value="NADH OXIDOREDUCTASE-RELATED"/>
    <property type="match status" value="1"/>
</dbReference>
<dbReference type="InterPro" id="IPR013785">
    <property type="entry name" value="Aldolase_TIM"/>
</dbReference>
<dbReference type="SUPFAM" id="SSF51395">
    <property type="entry name" value="FMN-linked oxidoreductases"/>
    <property type="match status" value="1"/>
</dbReference>
<proteinExistence type="predicted"/>
<feature type="domain" description="NADH:flavin oxidoreductase/NADH oxidase N-terminal" evidence="1">
    <location>
        <begin position="9"/>
        <end position="340"/>
    </location>
</feature>
<comment type="caution">
    <text evidence="2">The sequence shown here is derived from an EMBL/GenBank/DDBJ whole genome shotgun (WGS) entry which is preliminary data.</text>
</comment>
<protein>
    <submittedName>
        <fullName evidence="2">N-ethylmaleimide reductase</fullName>
        <ecNumber evidence="2">1.-.-.-</ecNumber>
    </submittedName>
</protein>
<dbReference type="EC" id="1.-.-.-" evidence="2"/>
<dbReference type="Gene3D" id="3.20.20.70">
    <property type="entry name" value="Aldolase class I"/>
    <property type="match status" value="1"/>
</dbReference>
<keyword evidence="3" id="KW-1185">Reference proteome</keyword>